<keyword evidence="6" id="KW-0539">Nucleus</keyword>
<dbReference type="Proteomes" id="UP000786811">
    <property type="component" value="Unassembled WGS sequence"/>
</dbReference>
<evidence type="ECO:0000313" key="12">
    <source>
        <dbReference type="EMBL" id="CAG5093397.1"/>
    </source>
</evidence>
<feature type="compositionally biased region" description="Basic and acidic residues" evidence="10">
    <location>
        <begin position="71"/>
        <end position="83"/>
    </location>
</feature>
<feature type="compositionally biased region" description="Low complexity" evidence="10">
    <location>
        <begin position="371"/>
        <end position="393"/>
    </location>
</feature>
<dbReference type="GO" id="GO:0031499">
    <property type="term" value="C:TRAMP complex"/>
    <property type="evidence" value="ECO:0007669"/>
    <property type="project" value="TreeGrafter"/>
</dbReference>
<keyword evidence="3" id="KW-0677">Repeat</keyword>
<feature type="compositionally biased region" description="Basic and acidic residues" evidence="10">
    <location>
        <begin position="339"/>
        <end position="353"/>
    </location>
</feature>
<evidence type="ECO:0000256" key="4">
    <source>
        <dbReference type="ARBA" id="ARBA00022771"/>
    </source>
</evidence>
<evidence type="ECO:0000256" key="8">
    <source>
        <dbReference type="ARBA" id="ARBA00043023"/>
    </source>
</evidence>
<evidence type="ECO:0000256" key="1">
    <source>
        <dbReference type="ARBA" id="ARBA00004123"/>
    </source>
</evidence>
<evidence type="ECO:0000256" key="9">
    <source>
        <dbReference type="PROSITE-ProRule" id="PRU00047"/>
    </source>
</evidence>
<dbReference type="PANTHER" id="PTHR46543">
    <property type="entry name" value="ZINC FINGER CCHC DOMAIN-CONTAINING PROTEIN 7"/>
    <property type="match status" value="1"/>
</dbReference>
<dbReference type="InterPro" id="IPR036875">
    <property type="entry name" value="Znf_CCHC_sf"/>
</dbReference>
<comment type="subcellular location">
    <subcellularLocation>
        <location evidence="1">Nucleus</location>
    </subcellularLocation>
</comment>
<dbReference type="GO" id="GO:0071036">
    <property type="term" value="P:nuclear polyadenylation-dependent snoRNA catabolic process"/>
    <property type="evidence" value="ECO:0007669"/>
    <property type="project" value="TreeGrafter"/>
</dbReference>
<feature type="domain" description="CCHC-type" evidence="11">
    <location>
        <begin position="403"/>
        <end position="418"/>
    </location>
</feature>
<reference evidence="12" key="1">
    <citation type="submission" date="2021-04" db="EMBL/GenBank/DDBJ databases">
        <authorList>
            <person name="Chebbi M.A.C M."/>
        </authorList>
    </citation>
    <scope>NUCLEOTIDE SEQUENCE</scope>
</reference>
<dbReference type="InterPro" id="IPR001878">
    <property type="entry name" value="Znf_CCHC"/>
</dbReference>
<proteinExistence type="predicted"/>
<dbReference type="GO" id="GO:0003723">
    <property type="term" value="F:RNA binding"/>
    <property type="evidence" value="ECO:0007669"/>
    <property type="project" value="TreeGrafter"/>
</dbReference>
<feature type="region of interest" description="Disordered" evidence="10">
    <location>
        <begin position="339"/>
        <end position="393"/>
    </location>
</feature>
<dbReference type="GO" id="GO:0071038">
    <property type="term" value="P:TRAMP-dependent tRNA surveillance pathway"/>
    <property type="evidence" value="ECO:0007669"/>
    <property type="project" value="TreeGrafter"/>
</dbReference>
<evidence type="ECO:0000256" key="2">
    <source>
        <dbReference type="ARBA" id="ARBA00022723"/>
    </source>
</evidence>
<feature type="compositionally biased region" description="Basic and acidic residues" evidence="10">
    <location>
        <begin position="30"/>
        <end position="49"/>
    </location>
</feature>
<feature type="region of interest" description="Disordered" evidence="10">
    <location>
        <begin position="471"/>
        <end position="492"/>
    </location>
</feature>
<feature type="compositionally biased region" description="Low complexity" evidence="10">
    <location>
        <begin position="86"/>
        <end position="100"/>
    </location>
</feature>
<feature type="compositionally biased region" description="Low complexity" evidence="10">
    <location>
        <begin position="126"/>
        <end position="144"/>
    </location>
</feature>
<evidence type="ECO:0000313" key="13">
    <source>
        <dbReference type="Proteomes" id="UP000786811"/>
    </source>
</evidence>
<dbReference type="EMBL" id="CAJNRD030001120">
    <property type="protein sequence ID" value="CAG5093397.1"/>
    <property type="molecule type" value="Genomic_DNA"/>
</dbReference>
<dbReference type="AlphaFoldDB" id="A0A8J2HFR0"/>
<comment type="caution">
    <text evidence="12">The sequence shown here is derived from an EMBL/GenBank/DDBJ whole genome shotgun (WGS) entry which is preliminary data.</text>
</comment>
<feature type="domain" description="CCHC-type" evidence="11">
    <location>
        <begin position="449"/>
        <end position="464"/>
    </location>
</feature>
<sequence length="559" mass="62420">MSDEEKSKSYSLRKDGYVPFPEGLPPVTRKRNETKKFEFRDAFDGEKTVDSGLGKSQINPEITSDEDSEDEPRKEIPRADKSDTASTSNNNIDLTINNDDTLTEKTVSVPVDKKTVNTPVNQEKVNNPIDPGNNNNNNPEDPNNIDEMVLTANQSISLSDALAFVPRFDGVPEELIDFSKCCKEAKDVLPAKAEANLCKLIYGVKLDDKVKASLSHTIPATILDLTKNLKKIYVASKTVFQLQGELGQLYQGKGESVVDYANRLRKKVDEIIECNASDNPNMTEEENRAFKDKINSSLAAIFTHNLDQEIEQRMPICANVDEALAAAITIERKMKARNELMSKPKEKTAEEKKKKNPVTFTTTTDSRNPKNKTSNSGNNNNPNKNTNNGNGNSNQFDLSKINCRRCRKQGHFAKDCPERQCQICYEKGHGAKTCPQLAKTGQNQYANLRCQLCGQRGHSARYCKLNLNQVNPASNPEPSQGNYRHPPNTGNNNYAQNAGMHCDVCGLDNHTQENCRWLKTINFIQANARQSSSGGAREDHRNTRPVHAIQNVRIDEDSE</sequence>
<keyword evidence="13" id="KW-1185">Reference proteome</keyword>
<evidence type="ECO:0000256" key="3">
    <source>
        <dbReference type="ARBA" id="ARBA00022737"/>
    </source>
</evidence>
<dbReference type="OrthoDB" id="7541924at2759"/>
<dbReference type="Gene3D" id="4.10.60.10">
    <property type="entry name" value="Zinc finger, CCHC-type"/>
    <property type="match status" value="2"/>
</dbReference>
<evidence type="ECO:0000259" key="11">
    <source>
        <dbReference type="PROSITE" id="PS50158"/>
    </source>
</evidence>
<evidence type="ECO:0000256" key="7">
    <source>
        <dbReference type="ARBA" id="ARBA00041190"/>
    </source>
</evidence>
<evidence type="ECO:0000256" key="6">
    <source>
        <dbReference type="ARBA" id="ARBA00023242"/>
    </source>
</evidence>
<name>A0A8J2HFR0_COTCN</name>
<dbReference type="PANTHER" id="PTHR46543:SF1">
    <property type="entry name" value="ZINC FINGER CCHC DOMAIN-CONTAINING PROTEIN 7"/>
    <property type="match status" value="1"/>
</dbReference>
<accession>A0A8J2HFR0</accession>
<feature type="compositionally biased region" description="Polar residues" evidence="10">
    <location>
        <begin position="116"/>
        <end position="125"/>
    </location>
</feature>
<dbReference type="SMART" id="SM00343">
    <property type="entry name" value="ZnF_C2HC"/>
    <property type="match status" value="4"/>
</dbReference>
<gene>
    <name evidence="12" type="ORF">HICCMSTLAB_LOCUS6787</name>
</gene>
<feature type="compositionally biased region" description="Basic and acidic residues" evidence="10">
    <location>
        <begin position="1"/>
        <end position="16"/>
    </location>
</feature>
<feature type="region of interest" description="Disordered" evidence="10">
    <location>
        <begin position="1"/>
        <end position="144"/>
    </location>
</feature>
<dbReference type="GO" id="GO:0071035">
    <property type="term" value="P:nuclear polyadenylation-dependent rRNA catabolic process"/>
    <property type="evidence" value="ECO:0007669"/>
    <property type="project" value="TreeGrafter"/>
</dbReference>
<keyword evidence="5" id="KW-0862">Zinc</keyword>
<organism evidence="12 13">
    <name type="scientific">Cotesia congregata</name>
    <name type="common">Parasitoid wasp</name>
    <name type="synonym">Apanteles congregatus</name>
    <dbReference type="NCBI Taxonomy" id="51543"/>
    <lineage>
        <taxon>Eukaryota</taxon>
        <taxon>Metazoa</taxon>
        <taxon>Ecdysozoa</taxon>
        <taxon>Arthropoda</taxon>
        <taxon>Hexapoda</taxon>
        <taxon>Insecta</taxon>
        <taxon>Pterygota</taxon>
        <taxon>Neoptera</taxon>
        <taxon>Endopterygota</taxon>
        <taxon>Hymenoptera</taxon>
        <taxon>Apocrita</taxon>
        <taxon>Ichneumonoidea</taxon>
        <taxon>Braconidae</taxon>
        <taxon>Microgastrinae</taxon>
        <taxon>Cotesia</taxon>
    </lineage>
</organism>
<dbReference type="GO" id="GO:0071037">
    <property type="term" value="P:nuclear polyadenylation-dependent snRNA catabolic process"/>
    <property type="evidence" value="ECO:0007669"/>
    <property type="project" value="TreeGrafter"/>
</dbReference>
<keyword evidence="4 9" id="KW-0863">Zinc-finger</keyword>
<dbReference type="GO" id="GO:0008270">
    <property type="term" value="F:zinc ion binding"/>
    <property type="evidence" value="ECO:0007669"/>
    <property type="project" value="UniProtKB-KW"/>
</dbReference>
<dbReference type="GO" id="GO:0071031">
    <property type="term" value="P:nuclear mRNA surveillance of mRNA 3'-end processing"/>
    <property type="evidence" value="ECO:0007669"/>
    <property type="project" value="TreeGrafter"/>
</dbReference>
<dbReference type="GO" id="GO:0071039">
    <property type="term" value="P:nuclear polyadenylation-dependent CUT catabolic process"/>
    <property type="evidence" value="ECO:0007669"/>
    <property type="project" value="TreeGrafter"/>
</dbReference>
<evidence type="ECO:0000256" key="10">
    <source>
        <dbReference type="SAM" id="MobiDB-lite"/>
    </source>
</evidence>
<evidence type="ECO:0000256" key="5">
    <source>
        <dbReference type="ARBA" id="ARBA00022833"/>
    </source>
</evidence>
<keyword evidence="2" id="KW-0479">Metal-binding</keyword>
<dbReference type="PROSITE" id="PS50158">
    <property type="entry name" value="ZF_CCHC"/>
    <property type="match status" value="2"/>
</dbReference>
<dbReference type="InterPro" id="IPR051644">
    <property type="entry name" value="TRAMP_AT-DNA-binding"/>
</dbReference>
<protein>
    <recommendedName>
        <fullName evidence="7">Zinc finger CCHC domain-containing protein 7</fullName>
    </recommendedName>
    <alternativeName>
        <fullName evidence="8">TRAMP-like complex RNA-binding factor ZCCHC7</fullName>
    </alternativeName>
</protein>
<dbReference type="Pfam" id="PF00098">
    <property type="entry name" value="zf-CCHC"/>
    <property type="match status" value="1"/>
</dbReference>
<dbReference type="SUPFAM" id="SSF57756">
    <property type="entry name" value="Retrovirus zinc finger-like domains"/>
    <property type="match status" value="1"/>
</dbReference>